<proteinExistence type="predicted"/>
<dbReference type="Proteomes" id="UP000588604">
    <property type="component" value="Unassembled WGS sequence"/>
</dbReference>
<protein>
    <submittedName>
        <fullName evidence="2">Tetratricopeptide (TPR) repeat protein</fullName>
    </submittedName>
</protein>
<dbReference type="Gene3D" id="1.25.40.10">
    <property type="entry name" value="Tetratricopeptide repeat domain"/>
    <property type="match status" value="1"/>
</dbReference>
<sequence length="242" mass="27902">MSKELNISPIEYELIEAKLDGTLNEEQLQALRELEAQDADWSLKVEEVKTLRQDLESYLVKAELDKIHEEAYPEKTPKTRKLPQWIYAVAASITLILVGWISFQFLFVESNEKLFTTYYETDPGLITAMSGTDSYEFDRGMVDFKEGKYEEALALWQPLLEENPTGDTLLYFVAMANLELENYTESQENLELIIKGNPSEFKQDAEWYLGLIYLRNGQTEKAKGLFSNSSKPEAKEILEKLE</sequence>
<reference evidence="2 3" key="1">
    <citation type="submission" date="2020-08" db="EMBL/GenBank/DDBJ databases">
        <title>Genomic Encyclopedia of Type Strains, Phase IV (KMG-IV): sequencing the most valuable type-strain genomes for metagenomic binning, comparative biology and taxonomic classification.</title>
        <authorList>
            <person name="Goeker M."/>
        </authorList>
    </citation>
    <scope>NUCLEOTIDE SEQUENCE [LARGE SCALE GENOMIC DNA]</scope>
    <source>
        <strain evidence="2 3">DSM 102044</strain>
    </source>
</reference>
<dbReference type="EMBL" id="JACIJO010000001">
    <property type="protein sequence ID" value="MBB6325778.1"/>
    <property type="molecule type" value="Genomic_DNA"/>
</dbReference>
<accession>A0A841MT31</accession>
<keyword evidence="1" id="KW-0812">Transmembrane</keyword>
<organism evidence="2 3">
    <name type="scientific">Algoriphagus iocasae</name>
    <dbReference type="NCBI Taxonomy" id="1836499"/>
    <lineage>
        <taxon>Bacteria</taxon>
        <taxon>Pseudomonadati</taxon>
        <taxon>Bacteroidota</taxon>
        <taxon>Cytophagia</taxon>
        <taxon>Cytophagales</taxon>
        <taxon>Cyclobacteriaceae</taxon>
        <taxon>Algoriphagus</taxon>
    </lineage>
</organism>
<dbReference type="SUPFAM" id="SSF48452">
    <property type="entry name" value="TPR-like"/>
    <property type="match status" value="1"/>
</dbReference>
<evidence type="ECO:0000313" key="2">
    <source>
        <dbReference type="EMBL" id="MBB6325778.1"/>
    </source>
</evidence>
<dbReference type="RefSeq" id="WP_184494303.1">
    <property type="nucleotide sequence ID" value="NZ_JACIJO010000001.1"/>
</dbReference>
<dbReference type="AlphaFoldDB" id="A0A841MT31"/>
<evidence type="ECO:0000256" key="1">
    <source>
        <dbReference type="SAM" id="Phobius"/>
    </source>
</evidence>
<keyword evidence="1" id="KW-0472">Membrane</keyword>
<name>A0A841MT31_9BACT</name>
<gene>
    <name evidence="2" type="ORF">FHS59_001393</name>
</gene>
<comment type="caution">
    <text evidence="2">The sequence shown here is derived from an EMBL/GenBank/DDBJ whole genome shotgun (WGS) entry which is preliminary data.</text>
</comment>
<keyword evidence="1" id="KW-1133">Transmembrane helix</keyword>
<dbReference type="InterPro" id="IPR011990">
    <property type="entry name" value="TPR-like_helical_dom_sf"/>
</dbReference>
<keyword evidence="3" id="KW-1185">Reference proteome</keyword>
<feature type="transmembrane region" description="Helical" evidence="1">
    <location>
        <begin position="85"/>
        <end position="107"/>
    </location>
</feature>
<evidence type="ECO:0000313" key="3">
    <source>
        <dbReference type="Proteomes" id="UP000588604"/>
    </source>
</evidence>